<dbReference type="RefSeq" id="WP_205893414.1">
    <property type="nucleotide sequence ID" value="NZ_JADEVO010000027.1"/>
</dbReference>
<comment type="caution">
    <text evidence="1">The sequence shown here is derived from an EMBL/GenBank/DDBJ whole genome shotgun (WGS) entry which is preliminary data.</text>
</comment>
<proteinExistence type="predicted"/>
<evidence type="ECO:0000313" key="1">
    <source>
        <dbReference type="EMBL" id="MBN3967243.1"/>
    </source>
</evidence>
<dbReference type="Proteomes" id="UP000772591">
    <property type="component" value="Unassembled WGS sequence"/>
</dbReference>
<dbReference type="EMBL" id="JADEVO010000027">
    <property type="protein sequence ID" value="MBN3967243.1"/>
    <property type="molecule type" value="Genomic_DNA"/>
</dbReference>
<protein>
    <submittedName>
        <fullName evidence="1">Uncharacterized protein</fullName>
    </submittedName>
</protein>
<evidence type="ECO:0000313" key="2">
    <source>
        <dbReference type="Proteomes" id="UP000772591"/>
    </source>
</evidence>
<organism evidence="1 2">
    <name type="scientific">Pseudomonas gregormendelii</name>
    <dbReference type="NCBI Taxonomy" id="1628277"/>
    <lineage>
        <taxon>Bacteria</taxon>
        <taxon>Pseudomonadati</taxon>
        <taxon>Pseudomonadota</taxon>
        <taxon>Gammaproteobacteria</taxon>
        <taxon>Pseudomonadales</taxon>
        <taxon>Pseudomonadaceae</taxon>
        <taxon>Pseudomonas</taxon>
    </lineage>
</organism>
<reference evidence="1 2" key="1">
    <citation type="journal article" date="2021" name="Int. J. Syst. Evol. Microbiol.">
        <title>Pseudomonas piscium sp. nov., Pseudomonas pisciculturae sp. nov., Pseudomonas mucoides sp. nov. and Pseudomonas neuropathica sp. nov. isolated from rainbow trout.</title>
        <authorList>
            <person name="Duman M."/>
            <person name="Mulet M."/>
            <person name="Altun S."/>
            <person name="Saticioglu I.B."/>
            <person name="Gomila M."/>
            <person name="Lalucat J."/>
            <person name="Garcia-Valdes E."/>
        </authorList>
    </citation>
    <scope>NUCLEOTIDE SEQUENCE [LARGE SCALE GENOMIC DNA]</scope>
    <source>
        <strain evidence="1 2">LMG 28632</strain>
    </source>
</reference>
<gene>
    <name evidence="1" type="ORF">IMW75_18435</name>
</gene>
<accession>A0ABS3AJB0</accession>
<sequence>MRNFQPLESGSQGCAGPVLFLDATASLNQLMDAADWRLGAVRDLLDVLACSNLDDHAHLAVAGVSRAVLLLTDDAAALYAAARKAHQVHREG</sequence>
<name>A0ABS3AJB0_9PSED</name>
<keyword evidence="2" id="KW-1185">Reference proteome</keyword>